<gene>
    <name evidence="5" type="ORF">HII31_00723</name>
</gene>
<dbReference type="OrthoDB" id="2410195at2759"/>
<protein>
    <submittedName>
        <fullName evidence="5">O-methyltransferase CTB2</fullName>
    </submittedName>
</protein>
<keyword evidence="6" id="KW-1185">Reference proteome</keyword>
<dbReference type="GO" id="GO:0008171">
    <property type="term" value="F:O-methyltransferase activity"/>
    <property type="evidence" value="ECO:0007669"/>
    <property type="project" value="InterPro"/>
</dbReference>
<dbReference type="Proteomes" id="UP000660729">
    <property type="component" value="Unassembled WGS sequence"/>
</dbReference>
<keyword evidence="1 5" id="KW-0489">Methyltransferase</keyword>
<evidence type="ECO:0000313" key="6">
    <source>
        <dbReference type="Proteomes" id="UP000660729"/>
    </source>
</evidence>
<dbReference type="EMBL" id="JABCIY010000004">
    <property type="protein sequence ID" value="KAF7198009.1"/>
    <property type="molecule type" value="Genomic_DNA"/>
</dbReference>
<evidence type="ECO:0000256" key="3">
    <source>
        <dbReference type="ARBA" id="ARBA00022691"/>
    </source>
</evidence>
<dbReference type="InterPro" id="IPR029063">
    <property type="entry name" value="SAM-dependent_MTases_sf"/>
</dbReference>
<dbReference type="AlphaFoldDB" id="A0A8H6RV31"/>
<accession>A0A8H6RV31</accession>
<evidence type="ECO:0000256" key="1">
    <source>
        <dbReference type="ARBA" id="ARBA00022603"/>
    </source>
</evidence>
<dbReference type="PANTHER" id="PTHR43712">
    <property type="entry name" value="PUTATIVE (AFU_ORTHOLOGUE AFUA_4G14580)-RELATED"/>
    <property type="match status" value="1"/>
</dbReference>
<dbReference type="SUPFAM" id="SSF53335">
    <property type="entry name" value="S-adenosyl-L-methionine-dependent methyltransferases"/>
    <property type="match status" value="1"/>
</dbReference>
<dbReference type="Pfam" id="PF00891">
    <property type="entry name" value="Methyltransf_2"/>
    <property type="match status" value="1"/>
</dbReference>
<name>A0A8H6RV31_9PEZI</name>
<dbReference type="Gene3D" id="3.40.50.150">
    <property type="entry name" value="Vaccinia Virus protein VP39"/>
    <property type="match status" value="1"/>
</dbReference>
<dbReference type="PROSITE" id="PS51683">
    <property type="entry name" value="SAM_OMT_II"/>
    <property type="match status" value="1"/>
</dbReference>
<reference evidence="5" key="1">
    <citation type="submission" date="2020-04" db="EMBL/GenBank/DDBJ databases">
        <title>Draft genome resource of the tomato pathogen Pseudocercospora fuligena.</title>
        <authorList>
            <person name="Zaccaron A."/>
        </authorList>
    </citation>
    <scope>NUCLEOTIDE SEQUENCE</scope>
    <source>
        <strain evidence="5">PF001</strain>
    </source>
</reference>
<keyword evidence="2 5" id="KW-0808">Transferase</keyword>
<proteinExistence type="predicted"/>
<dbReference type="PANTHER" id="PTHR43712:SF16">
    <property type="entry name" value="O-METHYLTRANSFERASE ELCB"/>
    <property type="match status" value="1"/>
</dbReference>
<evidence type="ECO:0000313" key="5">
    <source>
        <dbReference type="EMBL" id="KAF7198009.1"/>
    </source>
</evidence>
<dbReference type="InterPro" id="IPR036390">
    <property type="entry name" value="WH_DNA-bd_sf"/>
</dbReference>
<comment type="caution">
    <text evidence="5">The sequence shown here is derived from an EMBL/GenBank/DDBJ whole genome shotgun (WGS) entry which is preliminary data.</text>
</comment>
<dbReference type="InterPro" id="IPR036388">
    <property type="entry name" value="WH-like_DNA-bd_sf"/>
</dbReference>
<dbReference type="InterPro" id="IPR016461">
    <property type="entry name" value="COMT-like"/>
</dbReference>
<dbReference type="SUPFAM" id="SSF46785">
    <property type="entry name" value="Winged helix' DNA-binding domain"/>
    <property type="match status" value="1"/>
</dbReference>
<evidence type="ECO:0000256" key="2">
    <source>
        <dbReference type="ARBA" id="ARBA00022679"/>
    </source>
</evidence>
<organism evidence="5 6">
    <name type="scientific">Pseudocercospora fuligena</name>
    <dbReference type="NCBI Taxonomy" id="685502"/>
    <lineage>
        <taxon>Eukaryota</taxon>
        <taxon>Fungi</taxon>
        <taxon>Dikarya</taxon>
        <taxon>Ascomycota</taxon>
        <taxon>Pezizomycotina</taxon>
        <taxon>Dothideomycetes</taxon>
        <taxon>Dothideomycetidae</taxon>
        <taxon>Mycosphaerellales</taxon>
        <taxon>Mycosphaerellaceae</taxon>
        <taxon>Pseudocercospora</taxon>
    </lineage>
</organism>
<evidence type="ECO:0000259" key="4">
    <source>
        <dbReference type="Pfam" id="PF00891"/>
    </source>
</evidence>
<dbReference type="GO" id="GO:0032259">
    <property type="term" value="P:methylation"/>
    <property type="evidence" value="ECO:0007669"/>
    <property type="project" value="UniProtKB-KW"/>
</dbReference>
<keyword evidence="3" id="KW-0949">S-adenosyl-L-methionine</keyword>
<feature type="domain" description="O-methyltransferase C-terminal" evidence="4">
    <location>
        <begin position="289"/>
        <end position="439"/>
    </location>
</feature>
<dbReference type="Gene3D" id="1.10.10.10">
    <property type="entry name" value="Winged helix-like DNA-binding domain superfamily/Winged helix DNA-binding domain"/>
    <property type="match status" value="1"/>
</dbReference>
<dbReference type="InterPro" id="IPR001077">
    <property type="entry name" value="COMT_C"/>
</dbReference>
<sequence>MDRAYTSITNVPTDPLETSPAHYITSARHNRVQGDELFELASTLLTASADLNKFLTKSGHHQPSFSTPAPSIELTSANAPYFDARSTIIEAAEQIIRLVRGPRDTLVTLSFEHCATASLQVAIKYKFASHIPLEGTTTYAAISESVGQSGVTPALVERIIQHTASFGLFDARPGGVVAHNAMSSLLVTDPDLEAWMYLSATIAYPAGASVPKAIEQYGYSMESDEAAYGVSLGRKISQFQRFREADGHELHAMFARAMRGIAAGGAYDWRHAVDGGYPWHLLEEGGGHLVVDVGGGPGHVAIGLAQKYPKLRFEVQDLPETVAVGAKSCPDHLKPRISYSPHNFFEPQPKHTVAEGEGIAYFCRFIMHDWSDKYARNILQQLASGLRPQDRIIINDVVVPEPGQEPRERERRMHDRDLLMLMNLNGRERTLSAFEELCSAVTPKLRVRQVHQPEQGELSLIEMTLDGIQWETANHNGLVNHVTTNGVNGHASNGVNGHASNGVNGHA</sequence>